<reference evidence="9" key="1">
    <citation type="journal article" date="2015" name="FEBS Lett.">
        <title>The polyamine oxidase from lycophyte Selaginella lepidophylla (SelPAO5), unlike that of angiosperms, back-converts thermospermine to norspermidine.</title>
        <authorList>
            <person name="Sagor G.H.M."/>
            <person name="Inoue M."/>
            <person name="Kim D.W."/>
            <person name="Kojima S."/>
            <person name="Niitsu M."/>
            <person name="Berberich T."/>
            <person name="Kusano T."/>
        </authorList>
    </citation>
    <scope>NUCLEOTIDE SEQUENCE</scope>
</reference>
<dbReference type="Gene3D" id="3.90.660.10">
    <property type="match status" value="1"/>
</dbReference>
<dbReference type="Gene3D" id="3.50.50.60">
    <property type="entry name" value="FAD/NAD(P)-binding domain"/>
    <property type="match status" value="1"/>
</dbReference>
<organism evidence="9">
    <name type="scientific">Selaginella lepidophylla</name>
    <name type="common">Resurrection plant</name>
    <name type="synonym">Lycopodium lepidophyllum</name>
    <dbReference type="NCBI Taxonomy" id="59777"/>
    <lineage>
        <taxon>Eukaryota</taxon>
        <taxon>Viridiplantae</taxon>
        <taxon>Streptophyta</taxon>
        <taxon>Embryophyta</taxon>
        <taxon>Tracheophyta</taxon>
        <taxon>Lycopodiopsida</taxon>
        <taxon>Selaginellales</taxon>
        <taxon>Selaginellaceae</taxon>
        <taxon>Selaginella</taxon>
    </lineage>
</organism>
<keyword evidence="4" id="KW-0963">Cytoplasm</keyword>
<dbReference type="PANTHER" id="PTHR10742">
    <property type="entry name" value="FLAVIN MONOAMINE OXIDASE"/>
    <property type="match status" value="1"/>
</dbReference>
<dbReference type="BRENDA" id="1.5.3.13">
    <property type="organism ID" value="7871"/>
</dbReference>
<evidence type="ECO:0000256" key="2">
    <source>
        <dbReference type="ARBA" id="ARBA00004496"/>
    </source>
</evidence>
<comment type="similarity">
    <text evidence="3">Belongs to the flavin monoamine oxidase family.</text>
</comment>
<proteinExistence type="evidence at transcript level"/>
<keyword evidence="5" id="KW-0285">Flavoprotein</keyword>
<evidence type="ECO:0000256" key="6">
    <source>
        <dbReference type="ARBA" id="ARBA00022827"/>
    </source>
</evidence>
<evidence type="ECO:0000256" key="4">
    <source>
        <dbReference type="ARBA" id="ARBA00022490"/>
    </source>
</evidence>
<dbReference type="InterPro" id="IPR036188">
    <property type="entry name" value="FAD/NAD-bd_sf"/>
</dbReference>
<evidence type="ECO:0000256" key="5">
    <source>
        <dbReference type="ARBA" id="ARBA00022630"/>
    </source>
</evidence>
<evidence type="ECO:0000256" key="7">
    <source>
        <dbReference type="ARBA" id="ARBA00023002"/>
    </source>
</evidence>
<comment type="cofactor">
    <cofactor evidence="1">
        <name>FAD</name>
        <dbReference type="ChEBI" id="CHEBI:57692"/>
    </cofactor>
</comment>
<keyword evidence="7" id="KW-0560">Oxidoreductase</keyword>
<dbReference type="AlphaFoldDB" id="A0A0M3VGH5"/>
<dbReference type="BRENDA" id="1.5.3.16">
    <property type="organism ID" value="7871"/>
</dbReference>
<feature type="domain" description="Amine oxidase" evidence="8">
    <location>
        <begin position="20"/>
        <end position="518"/>
    </location>
</feature>
<dbReference type="Pfam" id="PF01593">
    <property type="entry name" value="Amino_oxidase"/>
    <property type="match status" value="1"/>
</dbReference>
<comment type="subcellular location">
    <subcellularLocation>
        <location evidence="2">Cytoplasm</location>
    </subcellularLocation>
</comment>
<dbReference type="InterPro" id="IPR002937">
    <property type="entry name" value="Amino_oxidase"/>
</dbReference>
<dbReference type="GO" id="GO:0005737">
    <property type="term" value="C:cytoplasm"/>
    <property type="evidence" value="ECO:0007669"/>
    <property type="project" value="UniProtKB-SubCell"/>
</dbReference>
<dbReference type="SUPFAM" id="SSF51905">
    <property type="entry name" value="FAD/NAD(P)-binding domain"/>
    <property type="match status" value="1"/>
</dbReference>
<evidence type="ECO:0000256" key="3">
    <source>
        <dbReference type="ARBA" id="ARBA00005995"/>
    </source>
</evidence>
<dbReference type="PANTHER" id="PTHR10742:SF405">
    <property type="entry name" value="PEROXISOMAL N(1)-ACETYL-SPERMINE_SPERMIDINE OXIDASE"/>
    <property type="match status" value="1"/>
</dbReference>
<dbReference type="GO" id="GO:0046592">
    <property type="term" value="F:polyamine oxidase activity"/>
    <property type="evidence" value="ECO:0007669"/>
    <property type="project" value="TreeGrafter"/>
</dbReference>
<evidence type="ECO:0000313" key="9">
    <source>
        <dbReference type="EMBL" id="BAS29669.1"/>
    </source>
</evidence>
<dbReference type="SUPFAM" id="SSF54373">
    <property type="entry name" value="FAD-linked reductases, C-terminal domain"/>
    <property type="match status" value="1"/>
</dbReference>
<evidence type="ECO:0000256" key="1">
    <source>
        <dbReference type="ARBA" id="ARBA00001974"/>
    </source>
</evidence>
<evidence type="ECO:0000259" key="8">
    <source>
        <dbReference type="Pfam" id="PF01593"/>
    </source>
</evidence>
<protein>
    <submittedName>
        <fullName evidence="9">Polyamine oxidase 5</fullName>
    </submittedName>
</protein>
<dbReference type="InterPro" id="IPR050281">
    <property type="entry name" value="Flavin_monoamine_oxidase"/>
</dbReference>
<dbReference type="BRENDA" id="1.5.3.17">
    <property type="organism ID" value="7871"/>
</dbReference>
<dbReference type="EMBL" id="LC036642">
    <property type="protein sequence ID" value="BAS29669.1"/>
    <property type="molecule type" value="mRNA"/>
</dbReference>
<keyword evidence="6" id="KW-0274">FAD</keyword>
<sequence>MELKICQSRKPRVVIIGAGISGLAAARRLAKFPVFDLTVLEASHRVGGRIHTCQFSTSEQVEIGATWIHGVEGSPIYQIAEEANALHGNVPFECMDGFPEPPIYKAEGGVTVDNAVARPVAGLYKELVAEINNLRGDPAAFAKLEDSDADSLGSFLQRRLKKYLLQHRLPEKYPAGWNAKLIQEGVFAIQENWERCVTAAASLHDLDLAAFNEYWEFPGEQITIAKGFSSVVHYMAKSLPPNTIQFSKKVEKVVWSSGDSSNTFPVKVHCEDGSVLEADHVIVTVSLGVLKAKALANSDGRDGECPLFQPLLPTWKLEAIEKLGFGVVDKLFVLMEPTEDGRHPNLQLIHRPVNSDGRRVSSSPDWMRKTHSMYPIRKKSNVLVAWFAGDEARAMEALSDEEVAKGVQFTLANFGDKRLVAGLGNKLGTCTNGKEKNVSILRGQWYQNPLFRGSYSYVAVGSSGEDIDVLAEPVPRLSENIKPAAPLQLLFAGEATHREQYSTTHGAYFSGLREAERLVQHYKILES</sequence>
<accession>A0A0M3VGH5</accession>
<name>A0A0M3VGH5_SELLP</name>